<dbReference type="AlphaFoldDB" id="A0A1R0GR45"/>
<evidence type="ECO:0000256" key="2">
    <source>
        <dbReference type="ARBA" id="ARBA00022679"/>
    </source>
</evidence>
<evidence type="ECO:0000313" key="6">
    <source>
        <dbReference type="Proteomes" id="UP000187455"/>
    </source>
</evidence>
<dbReference type="Pfam" id="PF01596">
    <property type="entry name" value="Methyltransf_3"/>
    <property type="match status" value="1"/>
</dbReference>
<name>A0A1R0GR45_9FUNG</name>
<dbReference type="InterPro" id="IPR029063">
    <property type="entry name" value="SAM-dependent_MTases_sf"/>
</dbReference>
<organism evidence="5 6">
    <name type="scientific">Smittium mucronatum</name>
    <dbReference type="NCBI Taxonomy" id="133383"/>
    <lineage>
        <taxon>Eukaryota</taxon>
        <taxon>Fungi</taxon>
        <taxon>Fungi incertae sedis</taxon>
        <taxon>Zoopagomycota</taxon>
        <taxon>Kickxellomycotina</taxon>
        <taxon>Harpellomycetes</taxon>
        <taxon>Harpellales</taxon>
        <taxon>Legeriomycetaceae</taxon>
        <taxon>Smittium</taxon>
    </lineage>
</organism>
<accession>A0A1R0GR45</accession>
<dbReference type="OrthoDB" id="10251242at2759"/>
<dbReference type="GO" id="GO:0008171">
    <property type="term" value="F:O-methyltransferase activity"/>
    <property type="evidence" value="ECO:0007669"/>
    <property type="project" value="InterPro"/>
</dbReference>
<dbReference type="InterPro" id="IPR002935">
    <property type="entry name" value="SAM_O-MeTrfase"/>
</dbReference>
<keyword evidence="2 5" id="KW-0808">Transferase</keyword>
<dbReference type="CDD" id="cd02440">
    <property type="entry name" value="AdoMet_MTases"/>
    <property type="match status" value="1"/>
</dbReference>
<dbReference type="InterPro" id="IPR050362">
    <property type="entry name" value="Cation-dep_OMT"/>
</dbReference>
<proteinExistence type="inferred from homology"/>
<dbReference type="PANTHER" id="PTHR10509">
    <property type="entry name" value="O-METHYLTRANSFERASE-RELATED"/>
    <property type="match status" value="1"/>
</dbReference>
<evidence type="ECO:0000256" key="3">
    <source>
        <dbReference type="ARBA" id="ARBA00022691"/>
    </source>
</evidence>
<dbReference type="GO" id="GO:0008757">
    <property type="term" value="F:S-adenosylmethionine-dependent methyltransferase activity"/>
    <property type="evidence" value="ECO:0007669"/>
    <property type="project" value="TreeGrafter"/>
</dbReference>
<dbReference type="GO" id="GO:0032259">
    <property type="term" value="P:methylation"/>
    <property type="evidence" value="ECO:0007669"/>
    <property type="project" value="UniProtKB-KW"/>
</dbReference>
<dbReference type="PANTHER" id="PTHR10509:SF14">
    <property type="entry name" value="CAFFEOYL-COA O-METHYLTRANSFERASE 3-RELATED"/>
    <property type="match status" value="1"/>
</dbReference>
<keyword evidence="3" id="KW-0949">S-adenosyl-L-methionine</keyword>
<evidence type="ECO:0000313" key="5">
    <source>
        <dbReference type="EMBL" id="OLY79346.1"/>
    </source>
</evidence>
<sequence>MMISPTQGQVISTLISAIRPKRVLELGCFVGNSALWIAEGLSKVPGKKGHLWTCEIDPKMAAFATENVEMVGDLVTVVNSSAQEFLDSWDAKVQFDFIFIDADKGGYISYYETILSRNLLSHSGIILVDNVLFNDSVHLLDSQPGQMIKKPKSISEKIYNFNLYVSRDNRTEQVVLPIFDGITIIRLNHA</sequence>
<evidence type="ECO:0000256" key="1">
    <source>
        <dbReference type="ARBA" id="ARBA00022603"/>
    </source>
</evidence>
<dbReference type="EMBL" id="LSSL01004592">
    <property type="protein sequence ID" value="OLY79346.1"/>
    <property type="molecule type" value="Genomic_DNA"/>
</dbReference>
<gene>
    <name evidence="5" type="ORF">AYI68_g6587</name>
</gene>
<dbReference type="STRING" id="133383.A0A1R0GR45"/>
<evidence type="ECO:0000256" key="4">
    <source>
        <dbReference type="ARBA" id="ARBA00023453"/>
    </source>
</evidence>
<dbReference type="SUPFAM" id="SSF53335">
    <property type="entry name" value="S-adenosyl-L-methionine-dependent methyltransferases"/>
    <property type="match status" value="1"/>
</dbReference>
<dbReference type="PROSITE" id="PS51682">
    <property type="entry name" value="SAM_OMT_I"/>
    <property type="match status" value="1"/>
</dbReference>
<keyword evidence="1 5" id="KW-0489">Methyltransferase</keyword>
<dbReference type="Proteomes" id="UP000187455">
    <property type="component" value="Unassembled WGS sequence"/>
</dbReference>
<keyword evidence="6" id="KW-1185">Reference proteome</keyword>
<comment type="caution">
    <text evidence="5">The sequence shown here is derived from an EMBL/GenBank/DDBJ whole genome shotgun (WGS) entry which is preliminary data.</text>
</comment>
<comment type="similarity">
    <text evidence="4">Belongs to the class I-like SAM-binding methyltransferase superfamily. Cation-dependent O-methyltransferase family.</text>
</comment>
<dbReference type="Gene3D" id="3.40.50.150">
    <property type="entry name" value="Vaccinia Virus protein VP39"/>
    <property type="match status" value="1"/>
</dbReference>
<reference evidence="5 6" key="1">
    <citation type="journal article" date="2016" name="Mol. Biol. Evol.">
        <title>Genome-Wide Survey of Gut Fungi (Harpellales) Reveals the First Horizontally Transferred Ubiquitin Gene from a Mosquito Host.</title>
        <authorList>
            <person name="Wang Y."/>
            <person name="White M.M."/>
            <person name="Kvist S."/>
            <person name="Moncalvo J.M."/>
        </authorList>
    </citation>
    <scope>NUCLEOTIDE SEQUENCE [LARGE SCALE GENOMIC DNA]</scope>
    <source>
        <strain evidence="5 6">ALG-7-W6</strain>
    </source>
</reference>
<protein>
    <submittedName>
        <fullName evidence="5">O-methyltransferase MdmC</fullName>
    </submittedName>
</protein>